<dbReference type="InterPro" id="IPR000014">
    <property type="entry name" value="PAS"/>
</dbReference>
<evidence type="ECO:0000259" key="2">
    <source>
        <dbReference type="PROSITE" id="PS50113"/>
    </source>
</evidence>
<feature type="domain" description="PAS" evidence="1">
    <location>
        <begin position="427"/>
        <end position="480"/>
    </location>
</feature>
<accession>A0AA90PQK6</accession>
<dbReference type="InterPro" id="IPR035965">
    <property type="entry name" value="PAS-like_dom_sf"/>
</dbReference>
<evidence type="ECO:0000259" key="1">
    <source>
        <dbReference type="PROSITE" id="PS50112"/>
    </source>
</evidence>
<dbReference type="SUPFAM" id="SSF109604">
    <property type="entry name" value="HD-domain/PDEase-like"/>
    <property type="match status" value="1"/>
</dbReference>
<dbReference type="Pfam" id="PF10442">
    <property type="entry name" value="FIST_C"/>
    <property type="match status" value="1"/>
</dbReference>
<dbReference type="Proteomes" id="UP001177258">
    <property type="component" value="Unassembled WGS sequence"/>
</dbReference>
<dbReference type="PANTHER" id="PTHR45228">
    <property type="entry name" value="CYCLIC DI-GMP PHOSPHODIESTERASE TM_0186-RELATED"/>
    <property type="match status" value="1"/>
</dbReference>
<dbReference type="InterPro" id="IPR052020">
    <property type="entry name" value="Cyclic_di-GMP/3'3'-cGAMP_PDE"/>
</dbReference>
<dbReference type="SMART" id="SM00897">
    <property type="entry name" value="FIST"/>
    <property type="match status" value="1"/>
</dbReference>
<evidence type="ECO:0000313" key="5">
    <source>
        <dbReference type="EMBL" id="MDP2538991.1"/>
    </source>
</evidence>
<sequence length="868" mass="98575">MRLVNITFKDKAQLESDLRLYQIGLDTKEKYFIQIFGSLGREISEYLIDTLNQLLPGCEILVASSSHQIMDAKVSKDDIVLGISCFLHSTIRTAHFSSDVPEKKMAEELVSSFTSNTKLLIVFIEYFSVSGEEFLNEIYRLAPQIIVSGGKATGSGSRGVRTLVGDTKGIYLNGIVCAVIDSEILNVQNSYSFGWRPIGLALEVTKSHKNVVYEINHTPIKEIYKRYFGDDIFKTVEQDGWNFPFVFENTDGNMVGRVLDKVLDDGGIAFLGNIPEGSRVSFSFGLLENVKRDLFAENEKCPRRTQAIYMYSCIGRVLFLGLDGINDLLDISSDADAVCGFFTYGEVYHFNSENAILNLTNTRVLLSEDKFDFRPRESYLEFNQNKESRILNAMTHLLQVTSKELDATTKSLKSYRDMVDEAIHHNIIDRDLNITYTNEKMRNITGYTKEQIIGKNVLDVLNAEMKDYVLNEVVPTLRKKGVWSGKMSHIKADGSLFYVNTIIKAVFDSNGEVSSYIVGEIDRTDEELNQRQLEKDIKFLQYSDDEKRYLLKQYEELIDRNQSLFRLDLNRNFTYANSTFLSISGFKLADIIGKNIYEFLDDEQKHQFMQIGKALNEKGVYKGIIRHTRYDGTHFYVNSVGVYIKDLDGKPIEIMAVGTDITKIVESQQEIENVQKDVIIAMGTICEGKSRETGNHIKRVAKYSSLLAKLYGCSQEEQSLIEIASPMHDIGKIGIPDAILNKPGKLTPEEFEVMKTHTTLGFEMLKGSNRIILETSAQIAKTHHEWWSGGGYPCNLKGDEIPLFGRITAVADVFDAIGNDRCYKKAWPLPEVIEHIRSLKGKQFQPELVDLFLEHIDEFLVISEKYKD</sequence>
<dbReference type="SMART" id="SM00091">
    <property type="entry name" value="PAS"/>
    <property type="match status" value="2"/>
</dbReference>
<feature type="domain" description="PAC" evidence="2">
    <location>
        <begin position="483"/>
        <end position="535"/>
    </location>
</feature>
<reference evidence="5 7" key="1">
    <citation type="submission" date="2023-07" db="EMBL/GenBank/DDBJ databases">
        <title>Unpublished Manusciprt.</title>
        <authorList>
            <person name="Aydin F."/>
            <person name="Tarhane S."/>
            <person name="Saticioglu I.B."/>
            <person name="Karakaya E."/>
            <person name="Abay S."/>
            <person name="Guran O."/>
            <person name="Bozkurt E."/>
            <person name="Uzum N."/>
            <person name="Olgun K."/>
            <person name="Jablonski D."/>
        </authorList>
    </citation>
    <scope>NUCLEOTIDE SEQUENCE</scope>
    <source>
        <strain evidence="7">faydin-H75</strain>
        <strain evidence="5">Faydin-H76</strain>
    </source>
</reference>
<dbReference type="EMBL" id="JAUYZK010000005">
    <property type="protein sequence ID" value="MDP2538991.1"/>
    <property type="molecule type" value="Genomic_DNA"/>
</dbReference>
<name>A0AA90PQK6_9HELI</name>
<evidence type="ECO:0000313" key="7">
    <source>
        <dbReference type="Proteomes" id="UP001240777"/>
    </source>
</evidence>
<protein>
    <submittedName>
        <fullName evidence="5">PAS domain S-box protein</fullName>
    </submittedName>
</protein>
<dbReference type="InterPro" id="IPR019494">
    <property type="entry name" value="FIST_C"/>
</dbReference>
<dbReference type="Pfam" id="PF13487">
    <property type="entry name" value="HD_5"/>
    <property type="match status" value="1"/>
</dbReference>
<dbReference type="SMART" id="SM00086">
    <property type="entry name" value="PAC"/>
    <property type="match status" value="2"/>
</dbReference>
<feature type="domain" description="PAS" evidence="1">
    <location>
        <begin position="550"/>
        <end position="619"/>
    </location>
</feature>
<dbReference type="Gene3D" id="3.30.450.20">
    <property type="entry name" value="PAS domain"/>
    <property type="match status" value="2"/>
</dbReference>
<feature type="domain" description="HD-GYP" evidence="3">
    <location>
        <begin position="671"/>
        <end position="868"/>
    </location>
</feature>
<dbReference type="PANTHER" id="PTHR45228:SF9">
    <property type="entry name" value="3'3'-CGAMP-SPECIFIC PHOSPHODIESTERASE 2"/>
    <property type="match status" value="1"/>
</dbReference>
<reference evidence="4" key="2">
    <citation type="submission" date="2023-07" db="EMBL/GenBank/DDBJ databases">
        <authorList>
            <person name="Aydin F."/>
            <person name="Tarhane S."/>
            <person name="Saticioglu I.B."/>
            <person name="Karakaya E."/>
            <person name="Abay S."/>
            <person name="Guran O."/>
            <person name="Bozkurt E."/>
            <person name="Uzum N."/>
            <person name="Olgun K."/>
            <person name="Jablonski D."/>
        </authorList>
    </citation>
    <scope>NUCLEOTIDE SEQUENCE</scope>
    <source>
        <strain evidence="4">Faydin-H75</strain>
    </source>
</reference>
<dbReference type="RefSeq" id="WP_305516860.1">
    <property type="nucleotide sequence ID" value="NZ_JAUPEV010000004.1"/>
</dbReference>
<gene>
    <name evidence="4" type="ORF">Q5I04_03735</name>
    <name evidence="5" type="ORF">Q5I06_04270</name>
</gene>
<dbReference type="NCBIfam" id="TIGR00229">
    <property type="entry name" value="sensory_box"/>
    <property type="match status" value="2"/>
</dbReference>
<dbReference type="InterPro" id="IPR037522">
    <property type="entry name" value="HD_GYP_dom"/>
</dbReference>
<dbReference type="InterPro" id="IPR013702">
    <property type="entry name" value="FIST_domain_N"/>
</dbReference>
<dbReference type="CDD" id="cd00077">
    <property type="entry name" value="HDc"/>
    <property type="match status" value="1"/>
</dbReference>
<dbReference type="Gene3D" id="1.10.3210.10">
    <property type="entry name" value="Hypothetical protein af1432"/>
    <property type="match status" value="1"/>
</dbReference>
<evidence type="ECO:0000259" key="3">
    <source>
        <dbReference type="PROSITE" id="PS51832"/>
    </source>
</evidence>
<dbReference type="Proteomes" id="UP001240777">
    <property type="component" value="Unassembled WGS sequence"/>
</dbReference>
<dbReference type="Pfam" id="PF13426">
    <property type="entry name" value="PAS_9"/>
    <property type="match status" value="2"/>
</dbReference>
<dbReference type="CDD" id="cd00130">
    <property type="entry name" value="PAS"/>
    <property type="match status" value="2"/>
</dbReference>
<dbReference type="SMART" id="SM01204">
    <property type="entry name" value="FIST_C"/>
    <property type="match status" value="1"/>
</dbReference>
<dbReference type="SUPFAM" id="SSF55785">
    <property type="entry name" value="PYP-like sensor domain (PAS domain)"/>
    <property type="match status" value="2"/>
</dbReference>
<dbReference type="AlphaFoldDB" id="A0AA90PQK6"/>
<evidence type="ECO:0000313" key="4">
    <source>
        <dbReference type="EMBL" id="MDO7253020.1"/>
    </source>
</evidence>
<dbReference type="PROSITE" id="PS50112">
    <property type="entry name" value="PAS"/>
    <property type="match status" value="2"/>
</dbReference>
<dbReference type="PROSITE" id="PS50113">
    <property type="entry name" value="PAC"/>
    <property type="match status" value="2"/>
</dbReference>
<dbReference type="Pfam" id="PF08495">
    <property type="entry name" value="FIST"/>
    <property type="match status" value="1"/>
</dbReference>
<dbReference type="PROSITE" id="PS51832">
    <property type="entry name" value="HD_GYP"/>
    <property type="match status" value="1"/>
</dbReference>
<dbReference type="EMBL" id="JAUPEV010000004">
    <property type="protein sequence ID" value="MDO7253020.1"/>
    <property type="molecule type" value="Genomic_DNA"/>
</dbReference>
<comment type="caution">
    <text evidence="5">The sequence shown here is derived from an EMBL/GenBank/DDBJ whole genome shotgun (WGS) entry which is preliminary data.</text>
</comment>
<dbReference type="InterPro" id="IPR000700">
    <property type="entry name" value="PAS-assoc_C"/>
</dbReference>
<evidence type="ECO:0000313" key="6">
    <source>
        <dbReference type="Proteomes" id="UP001177258"/>
    </source>
</evidence>
<organism evidence="5 6">
    <name type="scientific">Helicobacter cappadocius</name>
    <dbReference type="NCBI Taxonomy" id="3063998"/>
    <lineage>
        <taxon>Bacteria</taxon>
        <taxon>Pseudomonadati</taxon>
        <taxon>Campylobacterota</taxon>
        <taxon>Epsilonproteobacteria</taxon>
        <taxon>Campylobacterales</taxon>
        <taxon>Helicobacteraceae</taxon>
        <taxon>Helicobacter</taxon>
    </lineage>
</organism>
<dbReference type="SMART" id="SM00471">
    <property type="entry name" value="HDc"/>
    <property type="match status" value="1"/>
</dbReference>
<reference evidence="4 6" key="3">
    <citation type="journal article" date="2024" name="Syst. Appl. Microbiol.">
        <title>Helicobacter cappadocius sp. nov., from lizards: The first psychrotrophic Helicobacter species.</title>
        <authorList>
            <person name="Aydin F."/>
            <person name="Tarhane S."/>
            <person name="Karakaya E."/>
            <person name="Abay S."/>
            <person name="Kayman T."/>
            <person name="Guran O."/>
            <person name="Bozkurt E."/>
            <person name="Uzum N."/>
            <person name="Avci A."/>
            <person name="Olgun K."/>
            <person name="Jablonski D."/>
            <person name="Guran C."/>
            <person name="Burcin Saticioglu I."/>
        </authorList>
    </citation>
    <scope>NUCLEOTIDE SEQUENCE [LARGE SCALE GENOMIC DNA]</scope>
    <source>
        <strain evidence="4">Faydin-H75</strain>
        <strain evidence="6">faydin-H76</strain>
    </source>
</reference>
<dbReference type="InterPro" id="IPR001610">
    <property type="entry name" value="PAC"/>
</dbReference>
<dbReference type="InterPro" id="IPR003607">
    <property type="entry name" value="HD/PDEase_dom"/>
</dbReference>
<keyword evidence="7" id="KW-1185">Reference proteome</keyword>
<feature type="domain" description="PAC" evidence="2">
    <location>
        <begin position="621"/>
        <end position="673"/>
    </location>
</feature>
<proteinExistence type="predicted"/>